<reference evidence="3" key="1">
    <citation type="submission" date="2016-10" db="EMBL/GenBank/DDBJ databases">
        <authorList>
            <person name="Varghese N."/>
            <person name="Submissions S."/>
        </authorList>
    </citation>
    <scope>NUCLEOTIDE SEQUENCE [LARGE SCALE GENOMIC DNA]</scope>
    <source>
        <strain evidence="3">DUS833</strain>
    </source>
</reference>
<evidence type="ECO:0000313" key="3">
    <source>
        <dbReference type="Proteomes" id="UP000199365"/>
    </source>
</evidence>
<keyword evidence="1" id="KW-0472">Membrane</keyword>
<feature type="transmembrane region" description="Helical" evidence="1">
    <location>
        <begin position="124"/>
        <end position="144"/>
    </location>
</feature>
<sequence>MSTQTATGQSFPTPCKRCGGALYRQVDACPYCGAAHPFDQDDPHIRTGIPGSRASATHKPLPRFDDELGRRDEPAIAAAAMASEPLLQTGPVMHTALVSTDTTIPPYEDPMYAPPNTAQTIWRVLYVIGAVVAIGLTYVAYTLFSDGGESEDQGVEQITPDARTTTGMIAPLVSAPVIAQAQTMHPPAAAKPAPPPVTALAAKPAPVVPAAPVIPATPAAPPAAPPMAATPMRPAPQFHDAGQALQVAKTAFRANDLSAAQAALAAAQTLQPGNSDAQGLADQMRPLVQRRDTALQAAQACVAQQSWPCARQHANEALAIDSGNDAAKVILERVIRETGWTPLTPPHAATTDAAPGAPLAQAQTQAPLPVGMQAHGEPVVTATNVGVVRTATPRSN</sequence>
<dbReference type="EMBL" id="FNKX01000002">
    <property type="protein sequence ID" value="SDR43026.1"/>
    <property type="molecule type" value="Genomic_DNA"/>
</dbReference>
<protein>
    <submittedName>
        <fullName evidence="2">Uncharacterized protein</fullName>
    </submittedName>
</protein>
<evidence type="ECO:0000313" key="2">
    <source>
        <dbReference type="EMBL" id="SDR43026.1"/>
    </source>
</evidence>
<evidence type="ECO:0000256" key="1">
    <source>
        <dbReference type="SAM" id="Phobius"/>
    </source>
</evidence>
<keyword evidence="3" id="KW-1185">Reference proteome</keyword>
<accession>A0A1H1J0A5</accession>
<name>A0A1H1J0A5_9BURK</name>
<dbReference type="RefSeq" id="WP_090806065.1">
    <property type="nucleotide sequence ID" value="NZ_FNKX01000002.1"/>
</dbReference>
<keyword evidence="1" id="KW-0812">Transmembrane</keyword>
<keyword evidence="1" id="KW-1133">Transmembrane helix</keyword>
<organism evidence="2 3">
    <name type="scientific">Paraburkholderia tuberum</name>
    <dbReference type="NCBI Taxonomy" id="157910"/>
    <lineage>
        <taxon>Bacteria</taxon>
        <taxon>Pseudomonadati</taxon>
        <taxon>Pseudomonadota</taxon>
        <taxon>Betaproteobacteria</taxon>
        <taxon>Burkholderiales</taxon>
        <taxon>Burkholderiaceae</taxon>
        <taxon>Paraburkholderia</taxon>
    </lineage>
</organism>
<gene>
    <name evidence="2" type="ORF">SAMN05445850_3879</name>
</gene>
<proteinExistence type="predicted"/>
<dbReference type="Proteomes" id="UP000199365">
    <property type="component" value="Unassembled WGS sequence"/>
</dbReference>
<dbReference type="AlphaFoldDB" id="A0A1H1J0A5"/>